<dbReference type="RefSeq" id="WP_147670228.1">
    <property type="nucleotide sequence ID" value="NZ_CP120678.1"/>
</dbReference>
<evidence type="ECO:0000256" key="5">
    <source>
        <dbReference type="ARBA" id="ARBA00023002"/>
    </source>
</evidence>
<evidence type="ECO:0000256" key="1">
    <source>
        <dbReference type="ARBA" id="ARBA00022490"/>
    </source>
</evidence>
<evidence type="ECO:0000256" key="3">
    <source>
        <dbReference type="ARBA" id="ARBA00022723"/>
    </source>
</evidence>
<keyword evidence="11" id="KW-1185">Reference proteome</keyword>
<evidence type="ECO:0000256" key="7">
    <source>
        <dbReference type="ARBA" id="ARBA00023098"/>
    </source>
</evidence>
<dbReference type="Proteomes" id="UP001243623">
    <property type="component" value="Chromosome"/>
</dbReference>
<dbReference type="EMBL" id="CP120678">
    <property type="protein sequence ID" value="WIW70144.1"/>
    <property type="molecule type" value="Genomic_DNA"/>
</dbReference>
<gene>
    <name evidence="10" type="ORF">P3F81_09595</name>
</gene>
<evidence type="ECO:0000313" key="11">
    <source>
        <dbReference type="Proteomes" id="UP001243623"/>
    </source>
</evidence>
<evidence type="ECO:0000256" key="9">
    <source>
        <dbReference type="ARBA" id="ARBA00023264"/>
    </source>
</evidence>
<sequence>MQLTLDNIDALKITDYIGGELSCTCGKPHSIQMDKIVIEEGAVNKTAQVLKELGYKKALLVADANTWKACGQLVAMVLEKEAFPFKTCIFAESSDDLVPDEAATGKIFIQADADVDVILTVGSGVLNDLGKFVSCKLNIDTVIVATAPSMDGFASTGAALIVGDLKTSYQAVCPRAIIGDVDILRNAPMPMIIAGWSDIIGKYSALADWKISQIINNEFYCDVTVKMVKKSIKTCMDNIEKIKQRDAVAIKNLMEGLVLTGIAMSFVGISRPASGSEHHLAHYWEMQFLFAHKKAIFHGTKVGIGTAITTRLYELLRDADVDFVQAAQKAKAFDVAKWKADVETYYRQCSPEILALSEKDGRNSLTNRLERLQTIEKHWQEIHEVCTDIVSSEKIKEILYSANAPVNPQNVGIDCKMAVDAIRMAKEVRNRYTILGLLADLGMLDQFSEKIGKELK</sequence>
<evidence type="ECO:0000256" key="6">
    <source>
        <dbReference type="ARBA" id="ARBA00023027"/>
    </source>
</evidence>
<dbReference type="AlphaFoldDB" id="A0A9Y2EV11"/>
<dbReference type="PANTHER" id="PTHR43616">
    <property type="entry name" value="GLYCEROL DEHYDROGENASE"/>
    <property type="match status" value="1"/>
</dbReference>
<keyword evidence="2" id="KW-0444">Lipid biosynthesis</keyword>
<keyword evidence="3" id="KW-0479">Metal-binding</keyword>
<evidence type="ECO:0000313" key="10">
    <source>
        <dbReference type="EMBL" id="WIW70144.1"/>
    </source>
</evidence>
<keyword evidence="6" id="KW-0520">NAD</keyword>
<dbReference type="GO" id="GO:0046872">
    <property type="term" value="F:metal ion binding"/>
    <property type="evidence" value="ECO:0007669"/>
    <property type="project" value="UniProtKB-KW"/>
</dbReference>
<dbReference type="InterPro" id="IPR032837">
    <property type="entry name" value="G1PDH"/>
</dbReference>
<name>A0A9Y2EV11_9FIRM</name>
<keyword evidence="4" id="KW-0521">NADP</keyword>
<dbReference type="Pfam" id="PF13685">
    <property type="entry name" value="Fe-ADH_2"/>
    <property type="match status" value="1"/>
</dbReference>
<dbReference type="Gene3D" id="3.40.50.1970">
    <property type="match status" value="1"/>
</dbReference>
<keyword evidence="7" id="KW-0443">Lipid metabolism</keyword>
<dbReference type="GO" id="GO:0008654">
    <property type="term" value="P:phospholipid biosynthetic process"/>
    <property type="evidence" value="ECO:0007669"/>
    <property type="project" value="UniProtKB-KW"/>
</dbReference>
<dbReference type="InterPro" id="IPR016205">
    <property type="entry name" value="Glycerol_DH"/>
</dbReference>
<dbReference type="GO" id="GO:0016614">
    <property type="term" value="F:oxidoreductase activity, acting on CH-OH group of donors"/>
    <property type="evidence" value="ECO:0007669"/>
    <property type="project" value="InterPro"/>
</dbReference>
<dbReference type="CDD" id="cd08175">
    <property type="entry name" value="G1PDH"/>
    <property type="match status" value="1"/>
</dbReference>
<evidence type="ECO:0000256" key="2">
    <source>
        <dbReference type="ARBA" id="ARBA00022516"/>
    </source>
</evidence>
<evidence type="ECO:0000256" key="4">
    <source>
        <dbReference type="ARBA" id="ARBA00022857"/>
    </source>
</evidence>
<reference evidence="10" key="1">
    <citation type="submission" date="2023-03" db="EMBL/GenBank/DDBJ databases">
        <title>Selenobaculum gbiensis gen. nov. sp. nov., a new bacterium isolated from the gut microbiota of IBD patient.</title>
        <authorList>
            <person name="Yeo S."/>
            <person name="Park H."/>
            <person name="Huh C.S."/>
        </authorList>
    </citation>
    <scope>NUCLEOTIDE SEQUENCE</scope>
    <source>
        <strain evidence="10">ICN-92133</strain>
    </source>
</reference>
<organism evidence="10 11">
    <name type="scientific">Selenobaculum gibii</name>
    <dbReference type="NCBI Taxonomy" id="3054208"/>
    <lineage>
        <taxon>Bacteria</taxon>
        <taxon>Bacillati</taxon>
        <taxon>Bacillota</taxon>
        <taxon>Negativicutes</taxon>
        <taxon>Selenomonadales</taxon>
        <taxon>Selenomonadaceae</taxon>
        <taxon>Selenobaculum</taxon>
    </lineage>
</organism>
<dbReference type="SUPFAM" id="SSF56796">
    <property type="entry name" value="Dehydroquinate synthase-like"/>
    <property type="match status" value="1"/>
</dbReference>
<dbReference type="Gene3D" id="1.20.1090.10">
    <property type="entry name" value="Dehydroquinate synthase-like - alpha domain"/>
    <property type="match status" value="1"/>
</dbReference>
<proteinExistence type="predicted"/>
<keyword evidence="1" id="KW-0963">Cytoplasm</keyword>
<keyword evidence="8" id="KW-0594">Phospholipid biosynthesis</keyword>
<keyword evidence="9" id="KW-1208">Phospholipid metabolism</keyword>
<dbReference type="KEGG" id="sgbi:P3F81_09595"/>
<evidence type="ECO:0000256" key="8">
    <source>
        <dbReference type="ARBA" id="ARBA00023209"/>
    </source>
</evidence>
<keyword evidence="5" id="KW-0560">Oxidoreductase</keyword>
<dbReference type="PANTHER" id="PTHR43616:SF5">
    <property type="entry name" value="GLYCEROL DEHYDROGENASE 1"/>
    <property type="match status" value="1"/>
</dbReference>
<protein>
    <submittedName>
        <fullName evidence="10">Sn-glycerol-1-phosphate dehydrogenase</fullName>
    </submittedName>
</protein>
<accession>A0A9Y2EV11</accession>